<evidence type="ECO:0000313" key="2">
    <source>
        <dbReference type="Proteomes" id="UP000799779"/>
    </source>
</evidence>
<evidence type="ECO:0000313" key="1">
    <source>
        <dbReference type="EMBL" id="KAF1999141.1"/>
    </source>
</evidence>
<accession>A0A6A5WG62</accession>
<name>A0A6A5WG62_9PLEO</name>
<dbReference type="Proteomes" id="UP000799779">
    <property type="component" value="Unassembled WGS sequence"/>
</dbReference>
<keyword evidence="2" id="KW-1185">Reference proteome</keyword>
<protein>
    <submittedName>
        <fullName evidence="1">Uncharacterized protein</fullName>
    </submittedName>
</protein>
<reference evidence="1" key="1">
    <citation type="journal article" date="2020" name="Stud. Mycol.">
        <title>101 Dothideomycetes genomes: a test case for predicting lifestyles and emergence of pathogens.</title>
        <authorList>
            <person name="Haridas S."/>
            <person name="Albert R."/>
            <person name="Binder M."/>
            <person name="Bloem J."/>
            <person name="Labutti K."/>
            <person name="Salamov A."/>
            <person name="Andreopoulos B."/>
            <person name="Baker S."/>
            <person name="Barry K."/>
            <person name="Bills G."/>
            <person name="Bluhm B."/>
            <person name="Cannon C."/>
            <person name="Castanera R."/>
            <person name="Culley D."/>
            <person name="Daum C."/>
            <person name="Ezra D."/>
            <person name="Gonzalez J."/>
            <person name="Henrissat B."/>
            <person name="Kuo A."/>
            <person name="Liang C."/>
            <person name="Lipzen A."/>
            <person name="Lutzoni F."/>
            <person name="Magnuson J."/>
            <person name="Mondo S."/>
            <person name="Nolan M."/>
            <person name="Ohm R."/>
            <person name="Pangilinan J."/>
            <person name="Park H.-J."/>
            <person name="Ramirez L."/>
            <person name="Alfaro M."/>
            <person name="Sun H."/>
            <person name="Tritt A."/>
            <person name="Yoshinaga Y."/>
            <person name="Zwiers L.-H."/>
            <person name="Turgeon B."/>
            <person name="Goodwin S."/>
            <person name="Spatafora J."/>
            <person name="Crous P."/>
            <person name="Grigoriev I."/>
        </authorList>
    </citation>
    <scope>NUCLEOTIDE SEQUENCE</scope>
    <source>
        <strain evidence="1">CBS 123094</strain>
    </source>
</reference>
<dbReference type="EMBL" id="ML977598">
    <property type="protein sequence ID" value="KAF1999141.1"/>
    <property type="molecule type" value="Genomic_DNA"/>
</dbReference>
<dbReference type="AlphaFoldDB" id="A0A6A5WG62"/>
<sequence>MEVPMPVAMLPRMAEATPASGDLVAAVLRPVEAQPPLALLRMVAARDNPAARIVTLRTHLPSHIDPELRAWNPHESCFGGWRFWLYAWLGVSRYGVLTGRFNLESALSLHPLQIVFGYRCEIHTRRFFISPSLKSVHYLSQHLYQR</sequence>
<organism evidence="1 2">
    <name type="scientific">Amniculicola lignicola CBS 123094</name>
    <dbReference type="NCBI Taxonomy" id="1392246"/>
    <lineage>
        <taxon>Eukaryota</taxon>
        <taxon>Fungi</taxon>
        <taxon>Dikarya</taxon>
        <taxon>Ascomycota</taxon>
        <taxon>Pezizomycotina</taxon>
        <taxon>Dothideomycetes</taxon>
        <taxon>Pleosporomycetidae</taxon>
        <taxon>Pleosporales</taxon>
        <taxon>Amniculicolaceae</taxon>
        <taxon>Amniculicola</taxon>
    </lineage>
</organism>
<gene>
    <name evidence="1" type="ORF">P154DRAFT_234918</name>
</gene>
<proteinExistence type="predicted"/>